<reference evidence="2" key="1">
    <citation type="submission" date="2022-11" db="EMBL/GenBank/DDBJ databases">
        <title>Centuries of genome instability and evolution in soft-shell clam transmissible cancer (bioRxiv).</title>
        <authorList>
            <person name="Hart S.F.M."/>
            <person name="Yonemitsu M.A."/>
            <person name="Giersch R.M."/>
            <person name="Beal B.F."/>
            <person name="Arriagada G."/>
            <person name="Davis B.W."/>
            <person name="Ostrander E.A."/>
            <person name="Goff S.P."/>
            <person name="Metzger M.J."/>
        </authorList>
    </citation>
    <scope>NUCLEOTIDE SEQUENCE</scope>
    <source>
        <strain evidence="2">MELC-2E11</strain>
        <tissue evidence="2">Siphon/mantle</tissue>
    </source>
</reference>
<proteinExistence type="predicted"/>
<feature type="transmembrane region" description="Helical" evidence="1">
    <location>
        <begin position="38"/>
        <end position="61"/>
    </location>
</feature>
<keyword evidence="3" id="KW-1185">Reference proteome</keyword>
<keyword evidence="1" id="KW-0812">Transmembrane</keyword>
<dbReference type="Proteomes" id="UP001164746">
    <property type="component" value="Chromosome 3"/>
</dbReference>
<organism evidence="2 3">
    <name type="scientific">Mya arenaria</name>
    <name type="common">Soft-shell clam</name>
    <dbReference type="NCBI Taxonomy" id="6604"/>
    <lineage>
        <taxon>Eukaryota</taxon>
        <taxon>Metazoa</taxon>
        <taxon>Spiralia</taxon>
        <taxon>Lophotrochozoa</taxon>
        <taxon>Mollusca</taxon>
        <taxon>Bivalvia</taxon>
        <taxon>Autobranchia</taxon>
        <taxon>Heteroconchia</taxon>
        <taxon>Euheterodonta</taxon>
        <taxon>Imparidentia</taxon>
        <taxon>Neoheterodontei</taxon>
        <taxon>Myida</taxon>
        <taxon>Myoidea</taxon>
        <taxon>Myidae</taxon>
        <taxon>Mya</taxon>
    </lineage>
</organism>
<name>A0ABY7DQ61_MYAAR</name>
<evidence type="ECO:0000313" key="3">
    <source>
        <dbReference type="Proteomes" id="UP001164746"/>
    </source>
</evidence>
<sequence length="110" mass="12058">MDVKKLMVNAIAVWTAGLDSFAVDDKEEQKFTISEVAVVAGGSLGGCLLLLGLVFACVLGYRRYMSASKTKDTTCVVPDRIYANTGRGYEGPYEMPLKNSNEHIYQTIQN</sequence>
<protein>
    <submittedName>
        <fullName evidence="2">Uncharacterized protein</fullName>
    </submittedName>
</protein>
<keyword evidence="1" id="KW-0472">Membrane</keyword>
<dbReference type="EMBL" id="CP111014">
    <property type="protein sequence ID" value="WAQ98721.1"/>
    <property type="molecule type" value="Genomic_DNA"/>
</dbReference>
<accession>A0ABY7DQ61</accession>
<gene>
    <name evidence="2" type="ORF">MAR_023094</name>
</gene>
<evidence type="ECO:0000313" key="2">
    <source>
        <dbReference type="EMBL" id="WAQ98721.1"/>
    </source>
</evidence>
<keyword evidence="1" id="KW-1133">Transmembrane helix</keyword>
<evidence type="ECO:0000256" key="1">
    <source>
        <dbReference type="SAM" id="Phobius"/>
    </source>
</evidence>